<organism evidence="4 5">
    <name type="scientific">Barrientosiimonas humi</name>
    <dbReference type="NCBI Taxonomy" id="999931"/>
    <lineage>
        <taxon>Bacteria</taxon>
        <taxon>Bacillati</taxon>
        <taxon>Actinomycetota</taxon>
        <taxon>Actinomycetes</taxon>
        <taxon>Micrococcales</taxon>
        <taxon>Dermacoccaceae</taxon>
        <taxon>Barrientosiimonas</taxon>
    </lineage>
</organism>
<dbReference type="InterPro" id="IPR046542">
    <property type="entry name" value="DUF6801"/>
</dbReference>
<proteinExistence type="predicted"/>
<feature type="chain" id="PRO_5033471129" description="DUF6801 domain-containing protein" evidence="1">
    <location>
        <begin position="34"/>
        <end position="196"/>
    </location>
</feature>
<feature type="signal peptide" evidence="1">
    <location>
        <begin position="1"/>
        <end position="33"/>
    </location>
</feature>
<evidence type="ECO:0000313" key="4">
    <source>
        <dbReference type="EMBL" id="TQL34985.1"/>
    </source>
</evidence>
<accession>A0A542XGP8</accession>
<keyword evidence="1" id="KW-0732">Signal</keyword>
<evidence type="ECO:0000256" key="1">
    <source>
        <dbReference type="SAM" id="SignalP"/>
    </source>
</evidence>
<comment type="caution">
    <text evidence="4">The sequence shown here is derived from an EMBL/GenBank/DDBJ whole genome shotgun (WGS) entry which is preliminary data.</text>
</comment>
<dbReference type="AlphaFoldDB" id="A0A542XGP8"/>
<name>A0A542XGP8_9MICO</name>
<dbReference type="EMBL" id="VFOK01000001">
    <property type="protein sequence ID" value="TQL34985.1"/>
    <property type="molecule type" value="Genomic_DNA"/>
</dbReference>
<evidence type="ECO:0000313" key="3">
    <source>
        <dbReference type="EMBL" id="TQL28870.1"/>
    </source>
</evidence>
<reference evidence="4 5" key="1">
    <citation type="submission" date="2019-06" db="EMBL/GenBank/DDBJ databases">
        <title>Sequencing the genomes of 1000 actinobacteria strains.</title>
        <authorList>
            <person name="Klenk H.-P."/>
        </authorList>
    </citation>
    <scope>NUCLEOTIDE SEQUENCE [LARGE SCALE GENOMIC DNA]</scope>
    <source>
        <strain evidence="4 5">DSM 24617</strain>
    </source>
</reference>
<evidence type="ECO:0000259" key="2">
    <source>
        <dbReference type="Pfam" id="PF20611"/>
    </source>
</evidence>
<feature type="domain" description="DUF6801" evidence="2">
    <location>
        <begin position="39"/>
        <end position="186"/>
    </location>
</feature>
<dbReference type="EMBL" id="VFOK01000002">
    <property type="protein sequence ID" value="TQL28870.1"/>
    <property type="molecule type" value="Genomic_DNA"/>
</dbReference>
<dbReference type="RefSeq" id="WP_142007321.1">
    <property type="nucleotide sequence ID" value="NZ_CAJTBP010000001.1"/>
</dbReference>
<dbReference type="Proteomes" id="UP000318336">
    <property type="component" value="Unassembled WGS sequence"/>
</dbReference>
<evidence type="ECO:0000313" key="5">
    <source>
        <dbReference type="Proteomes" id="UP000318336"/>
    </source>
</evidence>
<dbReference type="Pfam" id="PF20611">
    <property type="entry name" value="DUF6801"/>
    <property type="match status" value="1"/>
</dbReference>
<keyword evidence="5" id="KW-1185">Reference proteome</keyword>
<protein>
    <recommendedName>
        <fullName evidence="2">DUF6801 domain-containing protein</fullName>
    </recommendedName>
</protein>
<gene>
    <name evidence="4" type="ORF">FB554_3168</name>
    <name evidence="3" type="ORF">FB554_3178</name>
</gene>
<sequence>MSAHRTTRALGVAATGLLLAGAGVAAGSPSASAATTLVYSCTSPVGPADVSTTIDTNAPATLPMGESFSGGTGTVAATLPSSLSTGLMFLGYDSISGVAGTSVQVVDPTGATRATMDSSLDAPKVKLNGSGTTLNATGAAGTTPVADVAGDWTLLAPTTVTMDITPYDAAGEPQPVIQSSCTYKSGNRVIDTISVS</sequence>